<keyword evidence="9" id="KW-0325">Glycoprotein</keyword>
<evidence type="ECO:0000256" key="16">
    <source>
        <dbReference type="SAM" id="MobiDB-lite"/>
    </source>
</evidence>
<evidence type="ECO:0000256" key="2">
    <source>
        <dbReference type="ARBA" id="ARBA00004589"/>
    </source>
</evidence>
<feature type="compositionally biased region" description="Low complexity" evidence="16">
    <location>
        <begin position="350"/>
        <end position="364"/>
    </location>
</feature>
<feature type="region of interest" description="Disordered" evidence="16">
    <location>
        <begin position="333"/>
        <end position="364"/>
    </location>
</feature>
<keyword evidence="10" id="KW-0449">Lipoprotein</keyword>
<evidence type="ECO:0000256" key="12">
    <source>
        <dbReference type="ARBA" id="ARBA00023316"/>
    </source>
</evidence>
<evidence type="ECO:0000256" key="17">
    <source>
        <dbReference type="SAM" id="SignalP"/>
    </source>
</evidence>
<feature type="signal peptide" evidence="17">
    <location>
        <begin position="1"/>
        <end position="17"/>
    </location>
</feature>
<evidence type="ECO:0000256" key="9">
    <source>
        <dbReference type="ARBA" id="ARBA00023180"/>
    </source>
</evidence>
<feature type="chain" id="PRO_5035234525" description="Crh-like protein" evidence="17">
    <location>
        <begin position="18"/>
        <end position="412"/>
    </location>
</feature>
<dbReference type="GO" id="GO:0008843">
    <property type="term" value="F:endochitinase activity"/>
    <property type="evidence" value="ECO:0007669"/>
    <property type="project" value="UniProtKB-EC"/>
</dbReference>
<dbReference type="GO" id="GO:0005975">
    <property type="term" value="P:carbohydrate metabolic process"/>
    <property type="evidence" value="ECO:0007669"/>
    <property type="project" value="InterPro"/>
</dbReference>
<evidence type="ECO:0000256" key="13">
    <source>
        <dbReference type="ARBA" id="ARBA00038074"/>
    </source>
</evidence>
<organism evidence="19 20">
    <name type="scientific">Zygosaccharomyces bailii (strain CLIB 213 / ATCC 58445 / CBS 680 / BCRC 21525 / NBRC 1098 / NCYC 1416 / NRRL Y-2227)</name>
    <dbReference type="NCBI Taxonomy" id="1333698"/>
    <lineage>
        <taxon>Eukaryota</taxon>
        <taxon>Fungi</taxon>
        <taxon>Dikarya</taxon>
        <taxon>Ascomycota</taxon>
        <taxon>Saccharomycotina</taxon>
        <taxon>Saccharomycetes</taxon>
        <taxon>Saccharomycetales</taxon>
        <taxon>Saccharomycetaceae</taxon>
        <taxon>Zygosaccharomyces</taxon>
    </lineage>
</organism>
<dbReference type="InterPro" id="IPR017168">
    <property type="entry name" value="CHR-like"/>
</dbReference>
<dbReference type="EC" id="3.2.-.-" evidence="14"/>
<dbReference type="Pfam" id="PF00722">
    <property type="entry name" value="Glyco_hydro_16"/>
    <property type="match status" value="1"/>
</dbReference>
<evidence type="ECO:0000256" key="5">
    <source>
        <dbReference type="ARBA" id="ARBA00022679"/>
    </source>
</evidence>
<sequence length="412" mass="45369">MNLYIWLFLLGLARVQAAIQCNSSSSCPEEAPCCSQFGECGTGGYCLGGCNPQFSYNYKSCMAMPICKDTNTKFNKYRSKVLDKDTYLGNASAGDWAYSGYLMDYEDEESLLLAMPKDSSGTVLSSTRYVWYGKISARMKTSHRSGVVSAFILFSNVEDEVDNEWVGSDLNNVQTNYYFEGTLNYTHSRNSSANQTFSNFHTYEIDWREDKLMWLVDGKVGRTLYKNSTYNHTTKRYDYPQTPSRVQISLWPGGNSTNTNGTIAWAGGKIDWDASDLKNPGYYYMTLNEVNISCYDPPSYAKKNGSQAYSFTSDTSFLSQNVALTDDQSMLYSSEGSGLEPKLGKDNDTSSKGSSKATSTRATSSSLASGASTAFIQNINSGKSSSNSKNGGRVINKPGVLTLLTLILSCVV</sequence>
<keyword evidence="6 17" id="KW-0732">Signal</keyword>
<feature type="active site" description="Nucleophile" evidence="15">
    <location>
        <position position="160"/>
    </location>
</feature>
<dbReference type="Proteomes" id="UP000019375">
    <property type="component" value="Unassembled WGS sequence"/>
</dbReference>
<evidence type="ECO:0000256" key="15">
    <source>
        <dbReference type="PIRSR" id="PIRSR037299-1"/>
    </source>
</evidence>
<dbReference type="CDD" id="cd02183">
    <property type="entry name" value="GH16_fungal_CRH1_transglycosylase"/>
    <property type="match status" value="1"/>
</dbReference>
<dbReference type="EMBL" id="HG316462">
    <property type="protein sequence ID" value="CDF90966.1"/>
    <property type="molecule type" value="Genomic_DNA"/>
</dbReference>
<dbReference type="SUPFAM" id="SSF49899">
    <property type="entry name" value="Concanavalin A-like lectins/glucanases"/>
    <property type="match status" value="1"/>
</dbReference>
<keyword evidence="20" id="KW-1185">Reference proteome</keyword>
<accession>A0A8J2T9R7</accession>
<dbReference type="PIRSF" id="PIRSF037299">
    <property type="entry name" value="Glycosidase_CRH1_prd"/>
    <property type="match status" value="1"/>
</dbReference>
<evidence type="ECO:0000256" key="10">
    <source>
        <dbReference type="ARBA" id="ARBA00023288"/>
    </source>
</evidence>
<evidence type="ECO:0000313" key="20">
    <source>
        <dbReference type="Proteomes" id="UP000019375"/>
    </source>
</evidence>
<name>A0A8J2T9R7_ZYGB2</name>
<keyword evidence="8 14" id="KW-0472">Membrane</keyword>
<protein>
    <recommendedName>
        <fullName evidence="14">Crh-like protein</fullName>
        <ecNumber evidence="14">3.2.-.-</ecNumber>
    </recommendedName>
</protein>
<keyword evidence="11" id="KW-0326">Glycosidase</keyword>
<dbReference type="InterPro" id="IPR000757">
    <property type="entry name" value="Beta-glucanase-like"/>
</dbReference>
<evidence type="ECO:0000259" key="18">
    <source>
        <dbReference type="PROSITE" id="PS51762"/>
    </source>
</evidence>
<dbReference type="Gene3D" id="2.60.120.200">
    <property type="match status" value="1"/>
</dbReference>
<dbReference type="OrthoDB" id="4781at2759"/>
<reference evidence="20" key="1">
    <citation type="journal article" date="2013" name="Genome Announc.">
        <title>Genome sequence of the food spoilage yeast Zygosaccharomyces bailii CLIB 213(T).</title>
        <authorList>
            <person name="Galeote V."/>
            <person name="Bigey F."/>
            <person name="Devillers H."/>
            <person name="Neuveglise C."/>
            <person name="Dequin S."/>
        </authorList>
    </citation>
    <scope>NUCLEOTIDE SEQUENCE [LARGE SCALE GENOMIC DNA]</scope>
    <source>
        <strain evidence="20">CLIB 213 / ATCC 58445 / CBS 680 / CCRC 21525 / NBRC 1098 / NCYC 1416 / NRRL Y-2227</strain>
    </source>
</reference>
<proteinExistence type="inferred from homology"/>
<dbReference type="GO" id="GO:0009277">
    <property type="term" value="C:fungal-type cell wall"/>
    <property type="evidence" value="ECO:0007669"/>
    <property type="project" value="UniProtKB-ARBA"/>
</dbReference>
<keyword evidence="3" id="KW-0336">GPI-anchor</keyword>
<evidence type="ECO:0000256" key="4">
    <source>
        <dbReference type="ARBA" id="ARBA00022676"/>
    </source>
</evidence>
<dbReference type="FunFam" id="2.60.120.200:FF:000159">
    <property type="entry name" value="Glycosidase"/>
    <property type="match status" value="1"/>
</dbReference>
<keyword evidence="7 14" id="KW-0378">Hydrolase</keyword>
<evidence type="ECO:0000313" key="19">
    <source>
        <dbReference type="EMBL" id="CDF90966.1"/>
    </source>
</evidence>
<keyword evidence="12" id="KW-0961">Cell wall biogenesis/degradation</keyword>
<comment type="subcellular location">
    <subcellularLocation>
        <location evidence="2">Membrane</location>
        <topology evidence="2">Lipid-anchor</topology>
        <topology evidence="2">GPI-anchor</topology>
    </subcellularLocation>
</comment>
<evidence type="ECO:0000256" key="6">
    <source>
        <dbReference type="ARBA" id="ARBA00022729"/>
    </source>
</evidence>
<evidence type="ECO:0000256" key="1">
    <source>
        <dbReference type="ARBA" id="ARBA00000822"/>
    </source>
</evidence>
<dbReference type="GO" id="GO:0098552">
    <property type="term" value="C:side of membrane"/>
    <property type="evidence" value="ECO:0007669"/>
    <property type="project" value="UniProtKB-KW"/>
</dbReference>
<feature type="active site" description="Proton donor" evidence="15">
    <location>
        <position position="164"/>
    </location>
</feature>
<evidence type="ECO:0000256" key="3">
    <source>
        <dbReference type="ARBA" id="ARBA00022622"/>
    </source>
</evidence>
<comment type="catalytic activity">
    <reaction evidence="1">
        <text>Random endo-hydrolysis of N-acetyl-beta-D-glucosaminide (1-&gt;4)-beta-linkages in chitin and chitodextrins.</text>
        <dbReference type="EC" id="3.2.1.14"/>
    </reaction>
</comment>
<evidence type="ECO:0000256" key="8">
    <source>
        <dbReference type="ARBA" id="ARBA00023136"/>
    </source>
</evidence>
<keyword evidence="4" id="KW-0328">Glycosyltransferase</keyword>
<dbReference type="GO" id="GO:0016757">
    <property type="term" value="F:glycosyltransferase activity"/>
    <property type="evidence" value="ECO:0007669"/>
    <property type="project" value="UniProtKB-KW"/>
</dbReference>
<evidence type="ECO:0000256" key="7">
    <source>
        <dbReference type="ARBA" id="ARBA00022801"/>
    </source>
</evidence>
<evidence type="ECO:0000256" key="14">
    <source>
        <dbReference type="PIRNR" id="PIRNR037299"/>
    </source>
</evidence>
<keyword evidence="5" id="KW-0808">Transferase</keyword>
<dbReference type="InterPro" id="IPR013320">
    <property type="entry name" value="ConA-like_dom_sf"/>
</dbReference>
<dbReference type="PROSITE" id="PS51762">
    <property type="entry name" value="GH16_2"/>
    <property type="match status" value="1"/>
</dbReference>
<dbReference type="GO" id="GO:0031505">
    <property type="term" value="P:fungal-type cell wall organization"/>
    <property type="evidence" value="ECO:0007669"/>
    <property type="project" value="TreeGrafter"/>
</dbReference>
<dbReference type="InterPro" id="IPR050546">
    <property type="entry name" value="Glycosyl_Hydrlase_16"/>
</dbReference>
<dbReference type="PANTHER" id="PTHR10963">
    <property type="entry name" value="GLYCOSYL HYDROLASE-RELATED"/>
    <property type="match status" value="1"/>
</dbReference>
<feature type="domain" description="GH16" evidence="18">
    <location>
        <begin position="22"/>
        <end position="281"/>
    </location>
</feature>
<dbReference type="AlphaFoldDB" id="A0A8J2T9R7"/>
<evidence type="ECO:0000256" key="11">
    <source>
        <dbReference type="ARBA" id="ARBA00023295"/>
    </source>
</evidence>
<dbReference type="PANTHER" id="PTHR10963:SF22">
    <property type="entry name" value="GLYCOSIDASE CRH2-RELATED"/>
    <property type="match status" value="1"/>
</dbReference>
<gene>
    <name evidence="19" type="ORF">BN860_01794g</name>
</gene>
<comment type="similarity">
    <text evidence="13">Belongs to the glycosyl hydrolase 16 family. CRH1 subfamily.</text>
</comment>